<gene>
    <name evidence="2" type="ORF">CURT_0805</name>
</gene>
<dbReference type="Proteomes" id="UP000509722">
    <property type="component" value="Chromosome"/>
</dbReference>
<protein>
    <submittedName>
        <fullName evidence="2">Uncharacterized protein</fullName>
    </submittedName>
</protein>
<sequence>MILLLMILIILKIVLICLLINLILFLKNKDIRSCFSNFHILKEFKEKFYK</sequence>
<evidence type="ECO:0000313" key="2">
    <source>
        <dbReference type="EMBL" id="QKF84296.1"/>
    </source>
</evidence>
<keyword evidence="1" id="KW-1133">Transmembrane helix</keyword>
<reference evidence="2 3" key="1">
    <citation type="submission" date="2020-05" db="EMBL/GenBank/DDBJ databases">
        <title>Complete genome sequencing of Campylobacter and Arcobacter type strains.</title>
        <authorList>
            <person name="Miller W.G."/>
            <person name="Yee E."/>
        </authorList>
    </citation>
    <scope>NUCLEOTIDE SEQUENCE [LARGE SCALE GENOMIC DNA]</scope>
    <source>
        <strain evidence="2 3">LMG 6451</strain>
    </source>
</reference>
<keyword evidence="1" id="KW-0472">Membrane</keyword>
<accession>A0AAE7JPE4</accession>
<organism evidence="2 3">
    <name type="scientific">Campylobacter ureolyticus</name>
    <dbReference type="NCBI Taxonomy" id="827"/>
    <lineage>
        <taxon>Bacteria</taxon>
        <taxon>Pseudomonadati</taxon>
        <taxon>Campylobacterota</taxon>
        <taxon>Epsilonproteobacteria</taxon>
        <taxon>Campylobacterales</taxon>
        <taxon>Campylobacteraceae</taxon>
        <taxon>Campylobacter</taxon>
    </lineage>
</organism>
<evidence type="ECO:0000313" key="3">
    <source>
        <dbReference type="Proteomes" id="UP000509722"/>
    </source>
</evidence>
<keyword evidence="1" id="KW-0812">Transmembrane</keyword>
<evidence type="ECO:0000256" key="1">
    <source>
        <dbReference type="SAM" id="Phobius"/>
    </source>
</evidence>
<name>A0AAE7JPE4_9BACT</name>
<dbReference type="EMBL" id="CP053832">
    <property type="protein sequence ID" value="QKF84296.1"/>
    <property type="molecule type" value="Genomic_DNA"/>
</dbReference>
<feature type="transmembrane region" description="Helical" evidence="1">
    <location>
        <begin position="6"/>
        <end position="26"/>
    </location>
</feature>
<dbReference type="AlphaFoldDB" id="A0AAE7JPE4"/>
<proteinExistence type="predicted"/>